<dbReference type="PANTHER" id="PTHR36681:SF3">
    <property type="entry name" value="NUCLEAR GTPASE, GERMINAL CENTER-ASSOCIATED, TANDEM DUPLICATE 3"/>
    <property type="match status" value="1"/>
</dbReference>
<dbReference type="Pfam" id="PF00350">
    <property type="entry name" value="Dynamin_N"/>
    <property type="match status" value="1"/>
</dbReference>
<feature type="compositionally biased region" description="Polar residues" evidence="2">
    <location>
        <begin position="53"/>
        <end position="74"/>
    </location>
</feature>
<evidence type="ECO:0000259" key="3">
    <source>
        <dbReference type="Pfam" id="PF00350"/>
    </source>
</evidence>
<feature type="region of interest" description="Disordered" evidence="2">
    <location>
        <begin position="103"/>
        <end position="132"/>
    </location>
</feature>
<dbReference type="Gene3D" id="3.40.50.300">
    <property type="entry name" value="P-loop containing nucleotide triphosphate hydrolases"/>
    <property type="match status" value="2"/>
</dbReference>
<name>A0A6A6HS02_9PLEO</name>
<evidence type="ECO:0000256" key="1">
    <source>
        <dbReference type="SAM" id="Coils"/>
    </source>
</evidence>
<reference evidence="4" key="1">
    <citation type="journal article" date="2020" name="Stud. Mycol.">
        <title>101 Dothideomycetes genomes: a test case for predicting lifestyles and emergence of pathogens.</title>
        <authorList>
            <person name="Haridas S."/>
            <person name="Albert R."/>
            <person name="Binder M."/>
            <person name="Bloem J."/>
            <person name="Labutti K."/>
            <person name="Salamov A."/>
            <person name="Andreopoulos B."/>
            <person name="Baker S."/>
            <person name="Barry K."/>
            <person name="Bills G."/>
            <person name="Bluhm B."/>
            <person name="Cannon C."/>
            <person name="Castanera R."/>
            <person name="Culley D."/>
            <person name="Daum C."/>
            <person name="Ezra D."/>
            <person name="Gonzalez J."/>
            <person name="Henrissat B."/>
            <person name="Kuo A."/>
            <person name="Liang C."/>
            <person name="Lipzen A."/>
            <person name="Lutzoni F."/>
            <person name="Magnuson J."/>
            <person name="Mondo S."/>
            <person name="Nolan M."/>
            <person name="Ohm R."/>
            <person name="Pangilinan J."/>
            <person name="Park H.-J."/>
            <person name="Ramirez L."/>
            <person name="Alfaro M."/>
            <person name="Sun H."/>
            <person name="Tritt A."/>
            <person name="Yoshinaga Y."/>
            <person name="Zwiers L.-H."/>
            <person name="Turgeon B."/>
            <person name="Goodwin S."/>
            <person name="Spatafora J."/>
            <person name="Crous P."/>
            <person name="Grigoriev I."/>
        </authorList>
    </citation>
    <scope>NUCLEOTIDE SEQUENCE</scope>
    <source>
        <strain evidence="4">CBS 122368</strain>
    </source>
</reference>
<feature type="region of interest" description="Disordered" evidence="2">
    <location>
        <begin position="144"/>
        <end position="181"/>
    </location>
</feature>
<evidence type="ECO:0000313" key="5">
    <source>
        <dbReference type="Proteomes" id="UP000800094"/>
    </source>
</evidence>
<sequence length="757" mass="84121">MTELGNASASSPPAASSTTSGSLRFTPSSTPSAFGDGPDPDQPLPSIERDISSAGSRQNTPSTTVYTPSASTERASTHHSLEHDNLHQHLHNLTLASPEVQVRSPLQRDTPTPSIHVTPAPSVDGRSQPRASRADRLLTELNALHMGSSPGSGSPGGPGTGQSRSPSPSRRRRSGSGVNRVIHRIEDENPPDAVFHVREVQEALVSAKSVPSNMLNVLSASDLHREPGSVIESLRQQAMRLSAFQLPSSRIVGLVGDSGVGKSSLINSLLDKRDLARASNSGAACTCVVTEYHYHDRDDFVVLIDYFTLEELRRQYGELLRAYRDNESPPTDATREDRESLRRRADLARDTFRASFRERLEQTPTVLLSMPFDHAVNTMVEWASQLLGSRGRADGPAETQETINTAEGCSSRLRELTSELDNPDPNRAARACLWPFVRKLRVYLKAYILSKGLVIADLPGLRDLNSARQNVTERYVRQCHQILVVARIDRAITDQSIKDVFDLARRARLSNVGIVCTRSDREARADWPAERTRIDAMQRKIDAMQRKIDANTREIESLKEEIDDFGEDVMDLSEEDAREYARLLDDCRKAELRRHIITVRNDKVSRSVQDKYRSHPIAANPKTFCVSNRIYWSQREKPVSSALPYLQLSGILDLRRHCIGIVAESHLRATTEYIKDEIPAFLGSVALWVEAGFGNASTERKQQILEAVSTIQRELEELTSPVSQLGGISRALCTEFDTQVYLHLSTSDIDRGKFLTD</sequence>
<dbReference type="PANTHER" id="PTHR36681">
    <property type="entry name" value="NUCLEAR GTPASE, GERMINAL CENTER-ASSOCIATED, TANDEM DUPLICATE 3"/>
    <property type="match status" value="1"/>
</dbReference>
<feature type="region of interest" description="Disordered" evidence="2">
    <location>
        <begin position="1"/>
        <end position="80"/>
    </location>
</feature>
<gene>
    <name evidence="4" type="ORF">BU26DRAFT_442112</name>
</gene>
<feature type="domain" description="Dynamin N-terminal" evidence="3">
    <location>
        <begin position="252"/>
        <end position="507"/>
    </location>
</feature>
<dbReference type="AlphaFoldDB" id="A0A6A6HS02"/>
<evidence type="ECO:0000256" key="2">
    <source>
        <dbReference type="SAM" id="MobiDB-lite"/>
    </source>
</evidence>
<dbReference type="InterPro" id="IPR027417">
    <property type="entry name" value="P-loop_NTPase"/>
</dbReference>
<feature type="compositionally biased region" description="Polar residues" evidence="2">
    <location>
        <begin position="21"/>
        <end position="32"/>
    </location>
</feature>
<dbReference type="RefSeq" id="XP_033675592.1">
    <property type="nucleotide sequence ID" value="XM_033824493.1"/>
</dbReference>
<dbReference type="GeneID" id="54577823"/>
<feature type="coiled-coil region" evidence="1">
    <location>
        <begin position="534"/>
        <end position="575"/>
    </location>
</feature>
<dbReference type="SUPFAM" id="SSF52540">
    <property type="entry name" value="P-loop containing nucleoside triphosphate hydrolases"/>
    <property type="match status" value="1"/>
</dbReference>
<dbReference type="Proteomes" id="UP000800094">
    <property type="component" value="Unassembled WGS sequence"/>
</dbReference>
<dbReference type="InterPro" id="IPR045063">
    <property type="entry name" value="Dynamin_N"/>
</dbReference>
<proteinExistence type="predicted"/>
<organism evidence="4 5">
    <name type="scientific">Trematosphaeria pertusa</name>
    <dbReference type="NCBI Taxonomy" id="390896"/>
    <lineage>
        <taxon>Eukaryota</taxon>
        <taxon>Fungi</taxon>
        <taxon>Dikarya</taxon>
        <taxon>Ascomycota</taxon>
        <taxon>Pezizomycotina</taxon>
        <taxon>Dothideomycetes</taxon>
        <taxon>Pleosporomycetidae</taxon>
        <taxon>Pleosporales</taxon>
        <taxon>Massarineae</taxon>
        <taxon>Trematosphaeriaceae</taxon>
        <taxon>Trematosphaeria</taxon>
    </lineage>
</organism>
<feature type="compositionally biased region" description="Low complexity" evidence="2">
    <location>
        <begin position="7"/>
        <end position="20"/>
    </location>
</feature>
<dbReference type="EMBL" id="ML987216">
    <property type="protein sequence ID" value="KAF2240588.1"/>
    <property type="molecule type" value="Genomic_DNA"/>
</dbReference>
<accession>A0A6A6HS02</accession>
<keyword evidence="5" id="KW-1185">Reference proteome</keyword>
<keyword evidence="1" id="KW-0175">Coiled coil</keyword>
<protein>
    <recommendedName>
        <fullName evidence="3">Dynamin N-terminal domain-containing protein</fullName>
    </recommendedName>
</protein>
<evidence type="ECO:0000313" key="4">
    <source>
        <dbReference type="EMBL" id="KAF2240588.1"/>
    </source>
</evidence>
<dbReference type="OrthoDB" id="3598281at2759"/>